<keyword evidence="1 2" id="KW-0732">Signal</keyword>
<proteinExistence type="predicted"/>
<name>A0A759RPF6_SALER</name>
<organism evidence="4">
    <name type="scientific">Salmonella enterica</name>
    <name type="common">Salmonella choleraesuis</name>
    <dbReference type="NCBI Taxonomy" id="28901"/>
    <lineage>
        <taxon>Bacteria</taxon>
        <taxon>Pseudomonadati</taxon>
        <taxon>Pseudomonadota</taxon>
        <taxon>Gammaproteobacteria</taxon>
        <taxon>Enterobacterales</taxon>
        <taxon>Enterobacteriaceae</taxon>
        <taxon>Salmonella</taxon>
    </lineage>
</organism>
<protein>
    <submittedName>
        <fullName evidence="4">DUF1471 domain-containing protein</fullName>
    </submittedName>
</protein>
<dbReference type="InterPro" id="IPR025543">
    <property type="entry name" value="Dodecin-like"/>
</dbReference>
<feature type="domain" description="YdgH/BhsA/McbA-like" evidence="3">
    <location>
        <begin position="33"/>
        <end position="85"/>
    </location>
</feature>
<evidence type="ECO:0000256" key="1">
    <source>
        <dbReference type="ARBA" id="ARBA00022729"/>
    </source>
</evidence>
<accession>A0A759RPF6</accession>
<reference evidence="4" key="2">
    <citation type="submission" date="2020-02" db="EMBL/GenBank/DDBJ databases">
        <authorList>
            <consortium name="NCBI Pathogen Detection Project"/>
        </authorList>
    </citation>
    <scope>NUCLEOTIDE SEQUENCE</scope>
    <source>
        <strain evidence="4">MA.CK_97/00003274</strain>
    </source>
</reference>
<gene>
    <name evidence="4" type="ORF">G8R56_005066</name>
</gene>
<dbReference type="Gene3D" id="3.30.1660.10">
    <property type="entry name" value="Flavin-binding protein dodecin"/>
    <property type="match status" value="1"/>
</dbReference>
<dbReference type="EMBL" id="DAAXPA010000021">
    <property type="protein sequence ID" value="HAG1966776.1"/>
    <property type="molecule type" value="Genomic_DNA"/>
</dbReference>
<dbReference type="SUPFAM" id="SSF159871">
    <property type="entry name" value="YdgH-like"/>
    <property type="match status" value="1"/>
</dbReference>
<dbReference type="InterPro" id="IPR010854">
    <property type="entry name" value="YdgH/BhsA/McbA-like_dom"/>
</dbReference>
<sequence>MKSVKMFLVAVVLGAVSVPVFAAMETTMPQGMTRIGTVSDSSGATTLSDLKANLAAKAQAEGASFYRIIAAGGKNTLHGSAVIYK</sequence>
<reference evidence="4" key="1">
    <citation type="journal article" date="2018" name="Genome Biol.">
        <title>SKESA: strategic k-mer extension for scrupulous assemblies.</title>
        <authorList>
            <person name="Souvorov A."/>
            <person name="Agarwala R."/>
            <person name="Lipman D.J."/>
        </authorList>
    </citation>
    <scope>NUCLEOTIDE SEQUENCE</scope>
    <source>
        <strain evidence="4">MA.CK_97/00003274</strain>
    </source>
</reference>
<dbReference type="AlphaFoldDB" id="A0A759RPF6"/>
<dbReference type="InterPro" id="IPR036275">
    <property type="entry name" value="YdgH-like_sf"/>
</dbReference>
<evidence type="ECO:0000256" key="2">
    <source>
        <dbReference type="SAM" id="SignalP"/>
    </source>
</evidence>
<dbReference type="Pfam" id="PF07338">
    <property type="entry name" value="YdgH_BhsA-like"/>
    <property type="match status" value="1"/>
</dbReference>
<comment type="caution">
    <text evidence="4">The sequence shown here is derived from an EMBL/GenBank/DDBJ whole genome shotgun (WGS) entry which is preliminary data.</text>
</comment>
<evidence type="ECO:0000259" key="3">
    <source>
        <dbReference type="Pfam" id="PF07338"/>
    </source>
</evidence>
<feature type="signal peptide" evidence="2">
    <location>
        <begin position="1"/>
        <end position="22"/>
    </location>
</feature>
<feature type="chain" id="PRO_5027634236" evidence="2">
    <location>
        <begin position="23"/>
        <end position="85"/>
    </location>
</feature>
<evidence type="ECO:0000313" key="4">
    <source>
        <dbReference type="EMBL" id="HAG1966776.1"/>
    </source>
</evidence>